<evidence type="ECO:0000259" key="1">
    <source>
        <dbReference type="Pfam" id="PF13480"/>
    </source>
</evidence>
<reference evidence="2 3" key="1">
    <citation type="submission" date="2014-04" db="EMBL/GenBank/DDBJ databases">
        <title>Aquimarina sp. 22II-S11-z7 Genome Sequencing.</title>
        <authorList>
            <person name="Lai Q."/>
        </authorList>
    </citation>
    <scope>NUCLEOTIDE SEQUENCE [LARGE SCALE GENOMIC DNA]</scope>
    <source>
        <strain evidence="2 3">22II-S11-z7</strain>
    </source>
</reference>
<dbReference type="EMBL" id="AQRA01000001">
    <property type="protein sequence ID" value="EZH75334.1"/>
    <property type="molecule type" value="Genomic_DNA"/>
</dbReference>
<dbReference type="eggNOG" id="COG2348">
    <property type="taxonomic scope" value="Bacteria"/>
</dbReference>
<evidence type="ECO:0000313" key="2">
    <source>
        <dbReference type="EMBL" id="EZH75334.1"/>
    </source>
</evidence>
<gene>
    <name evidence="2" type="ORF">ATO12_00730</name>
</gene>
<proteinExistence type="predicted"/>
<keyword evidence="3" id="KW-1185">Reference proteome</keyword>
<accession>A0A023BZF1</accession>
<sequence>MEQNYKLLIKNLDENSNIIEYKALLQEKWNNNVYYSAEHLLHFEKDSDTLKYFLFEKDNKPLILMPFVFREIKIKDQKHPYFDVTSPYGYSGPLFNDTVTEEDIAQFWDNVDQWYMDHNVVTEFIRFSLNGNHKKYSGCLTNTLSNVRGHLLENFDDQWVGFLPKVRNNYRKAVNHNLVFKIFHKHEITKDIIKIFNDIYVNTMNRNNADRIYFFSNTYFENLILSNLDNFSIAIAYYEGIPISIELIIGYKDTIFAFLGGTNAEYFSYRPNDFLRVKIIEWAIKNKITYYVLGGGMKDGDGLYRHKKSLFPKDEDVIFHTGRKIINEKVYDELCLSANPEYSPVHKENVKDYFFPFYRLSI</sequence>
<dbReference type="PANTHER" id="PTHR36174">
    <property type="entry name" value="LIPID II:GLYCINE GLYCYLTRANSFERASE"/>
    <property type="match status" value="1"/>
</dbReference>
<organism evidence="2 3">
    <name type="scientific">Aquimarina atlantica</name>
    <dbReference type="NCBI Taxonomy" id="1317122"/>
    <lineage>
        <taxon>Bacteria</taxon>
        <taxon>Pseudomonadati</taxon>
        <taxon>Bacteroidota</taxon>
        <taxon>Flavobacteriia</taxon>
        <taxon>Flavobacteriales</taxon>
        <taxon>Flavobacteriaceae</taxon>
        <taxon>Aquimarina</taxon>
    </lineage>
</organism>
<dbReference type="eggNOG" id="COG0110">
    <property type="taxonomic scope" value="Bacteria"/>
</dbReference>
<dbReference type="InterPro" id="IPR016181">
    <property type="entry name" value="Acyl_CoA_acyltransferase"/>
</dbReference>
<dbReference type="SUPFAM" id="SSF55729">
    <property type="entry name" value="Acyl-CoA N-acyltransferases (Nat)"/>
    <property type="match status" value="1"/>
</dbReference>
<protein>
    <submittedName>
        <fullName evidence="2">Sugar acetyltransferase</fullName>
    </submittedName>
</protein>
<keyword evidence="2" id="KW-0808">Transferase</keyword>
<name>A0A023BZF1_9FLAO</name>
<dbReference type="Pfam" id="PF13480">
    <property type="entry name" value="Acetyltransf_6"/>
    <property type="match status" value="1"/>
</dbReference>
<dbReference type="InterPro" id="IPR038740">
    <property type="entry name" value="BioF2-like_GNAT_dom"/>
</dbReference>
<dbReference type="RefSeq" id="WP_034237727.1">
    <property type="nucleotide sequence ID" value="NZ_AQRA01000001.1"/>
</dbReference>
<dbReference type="OrthoDB" id="9785911at2"/>
<evidence type="ECO:0000313" key="3">
    <source>
        <dbReference type="Proteomes" id="UP000023541"/>
    </source>
</evidence>
<feature type="domain" description="BioF2-like acetyltransferase" evidence="1">
    <location>
        <begin position="166"/>
        <end position="297"/>
    </location>
</feature>
<comment type="caution">
    <text evidence="2">The sequence shown here is derived from an EMBL/GenBank/DDBJ whole genome shotgun (WGS) entry which is preliminary data.</text>
</comment>
<dbReference type="Gene3D" id="3.40.630.30">
    <property type="match status" value="1"/>
</dbReference>
<dbReference type="AlphaFoldDB" id="A0A023BZF1"/>
<dbReference type="STRING" id="1317122.ATO12_00730"/>
<dbReference type="PANTHER" id="PTHR36174:SF1">
    <property type="entry name" value="LIPID II:GLYCINE GLYCYLTRANSFERASE"/>
    <property type="match status" value="1"/>
</dbReference>
<dbReference type="Proteomes" id="UP000023541">
    <property type="component" value="Unassembled WGS sequence"/>
</dbReference>
<dbReference type="GO" id="GO:0016740">
    <property type="term" value="F:transferase activity"/>
    <property type="evidence" value="ECO:0007669"/>
    <property type="project" value="UniProtKB-KW"/>
</dbReference>
<dbReference type="InterPro" id="IPR050644">
    <property type="entry name" value="PG_Glycine_Bridge_Synth"/>
</dbReference>